<organism evidence="7 8">
    <name type="scientific">Herbiconiux ginsengi</name>
    <dbReference type="NCBI Taxonomy" id="381665"/>
    <lineage>
        <taxon>Bacteria</taxon>
        <taxon>Bacillati</taxon>
        <taxon>Actinomycetota</taxon>
        <taxon>Actinomycetes</taxon>
        <taxon>Micrococcales</taxon>
        <taxon>Microbacteriaceae</taxon>
        <taxon>Herbiconiux</taxon>
    </lineage>
</organism>
<keyword evidence="8" id="KW-1185">Reference proteome</keyword>
<dbReference type="PANTHER" id="PTHR30250:SF11">
    <property type="entry name" value="O-ANTIGEN TRANSPORTER-RELATED"/>
    <property type="match status" value="1"/>
</dbReference>
<feature type="transmembrane region" description="Helical" evidence="6">
    <location>
        <begin position="262"/>
        <end position="287"/>
    </location>
</feature>
<feature type="transmembrane region" description="Helical" evidence="6">
    <location>
        <begin position="132"/>
        <end position="156"/>
    </location>
</feature>
<feature type="transmembrane region" description="Helical" evidence="6">
    <location>
        <begin position="193"/>
        <end position="214"/>
    </location>
</feature>
<evidence type="ECO:0000256" key="6">
    <source>
        <dbReference type="SAM" id="Phobius"/>
    </source>
</evidence>
<evidence type="ECO:0000256" key="2">
    <source>
        <dbReference type="ARBA" id="ARBA00022475"/>
    </source>
</evidence>
<dbReference type="GO" id="GO:0005886">
    <property type="term" value="C:plasma membrane"/>
    <property type="evidence" value="ECO:0007669"/>
    <property type="project" value="UniProtKB-SubCell"/>
</dbReference>
<evidence type="ECO:0000256" key="3">
    <source>
        <dbReference type="ARBA" id="ARBA00022692"/>
    </source>
</evidence>
<feature type="transmembrane region" description="Helical" evidence="6">
    <location>
        <begin position="105"/>
        <end position="126"/>
    </location>
</feature>
<dbReference type="Proteomes" id="UP000198891">
    <property type="component" value="Unassembled WGS sequence"/>
</dbReference>
<sequence>MTDSSSETQPGDETGARVPTIGRRSFVGVGAASLVSAGVGFAVILIVPNVLDKPQATLFLTFWSFLFAWFGILGGLSSETTRAVHVSDRSTVPAGERREPRMLPVGLAVGVTIGVLLWATSFWWAPVLLHEYASLAVPLSCAVALYSGHATIVGILGGRLQWPTYVRLVIGDSLLRIVLVVVVAIVAASVAGFAVAASVSTVAWLIGLLFSPTLRSAAGARADAPLGGFLKRVGHASLASGSSAVLVVGFPVVLSLTSSAEAYLLATPLLAAITLTRAPLLIPLNAYQGVAIAHFVNNRSAGFRTLVPIVRLLALITVLGAVLGGLLGPWLLTVFYGPDYVVGAFTIAGLVVGAGMLALITLTGALCLAVDKHRSFSLGWIAATVLAIVILLLPLGLDIEVRAVLSLVIGPIAGLVVHYLALRPGRGISSGEGGGTPPAVAEGAA</sequence>
<keyword evidence="5 6" id="KW-0472">Membrane</keyword>
<feature type="transmembrane region" description="Helical" evidence="6">
    <location>
        <begin position="168"/>
        <end position="187"/>
    </location>
</feature>
<feature type="transmembrane region" description="Helical" evidence="6">
    <location>
        <begin position="235"/>
        <end position="256"/>
    </location>
</feature>
<evidence type="ECO:0000313" key="7">
    <source>
        <dbReference type="EMBL" id="SDZ41525.1"/>
    </source>
</evidence>
<gene>
    <name evidence="7" type="ORF">SAMN05216554_3706</name>
</gene>
<dbReference type="STRING" id="381665.SAMN05216554_3706"/>
<dbReference type="OrthoDB" id="4771963at2"/>
<dbReference type="AlphaFoldDB" id="A0A1H3SVG8"/>
<evidence type="ECO:0000313" key="8">
    <source>
        <dbReference type="Proteomes" id="UP000198891"/>
    </source>
</evidence>
<name>A0A1H3SVG8_9MICO</name>
<dbReference type="PROSITE" id="PS51318">
    <property type="entry name" value="TAT"/>
    <property type="match status" value="1"/>
</dbReference>
<dbReference type="RefSeq" id="WP_092556563.1">
    <property type="nucleotide sequence ID" value="NZ_FNPZ01000004.1"/>
</dbReference>
<keyword evidence="4 6" id="KW-1133">Transmembrane helix</keyword>
<keyword evidence="3 6" id="KW-0812">Transmembrane</keyword>
<dbReference type="EMBL" id="FNPZ01000004">
    <property type="protein sequence ID" value="SDZ41525.1"/>
    <property type="molecule type" value="Genomic_DNA"/>
</dbReference>
<feature type="transmembrane region" description="Helical" evidence="6">
    <location>
        <begin position="57"/>
        <end position="76"/>
    </location>
</feature>
<feature type="transmembrane region" description="Helical" evidence="6">
    <location>
        <begin position="308"/>
        <end position="332"/>
    </location>
</feature>
<protein>
    <submittedName>
        <fullName evidence="7">Membrane protein involved in the export of O-antigen and teichoic acid</fullName>
    </submittedName>
</protein>
<feature type="transmembrane region" description="Helical" evidence="6">
    <location>
        <begin position="26"/>
        <end position="51"/>
    </location>
</feature>
<evidence type="ECO:0000256" key="5">
    <source>
        <dbReference type="ARBA" id="ARBA00023136"/>
    </source>
</evidence>
<accession>A0A1H3SVG8</accession>
<dbReference type="InterPro" id="IPR050833">
    <property type="entry name" value="Poly_Biosynth_Transport"/>
</dbReference>
<feature type="transmembrane region" description="Helical" evidence="6">
    <location>
        <begin position="403"/>
        <end position="422"/>
    </location>
</feature>
<keyword evidence="2" id="KW-1003">Cell membrane</keyword>
<dbReference type="PANTHER" id="PTHR30250">
    <property type="entry name" value="PST FAMILY PREDICTED COLANIC ACID TRANSPORTER"/>
    <property type="match status" value="1"/>
</dbReference>
<dbReference type="InterPro" id="IPR006311">
    <property type="entry name" value="TAT_signal"/>
</dbReference>
<feature type="transmembrane region" description="Helical" evidence="6">
    <location>
        <begin position="377"/>
        <end position="397"/>
    </location>
</feature>
<proteinExistence type="predicted"/>
<reference evidence="7 8" key="1">
    <citation type="submission" date="2016-10" db="EMBL/GenBank/DDBJ databases">
        <authorList>
            <person name="de Groot N.N."/>
        </authorList>
    </citation>
    <scope>NUCLEOTIDE SEQUENCE [LARGE SCALE GENOMIC DNA]</scope>
    <source>
        <strain evidence="7 8">CGMCC 4.3491</strain>
    </source>
</reference>
<feature type="transmembrane region" description="Helical" evidence="6">
    <location>
        <begin position="344"/>
        <end position="370"/>
    </location>
</feature>
<evidence type="ECO:0000256" key="4">
    <source>
        <dbReference type="ARBA" id="ARBA00022989"/>
    </source>
</evidence>
<comment type="subcellular location">
    <subcellularLocation>
        <location evidence="1">Cell membrane</location>
        <topology evidence="1">Multi-pass membrane protein</topology>
    </subcellularLocation>
</comment>
<evidence type="ECO:0000256" key="1">
    <source>
        <dbReference type="ARBA" id="ARBA00004651"/>
    </source>
</evidence>